<dbReference type="Proteomes" id="UP000292052">
    <property type="component" value="Unassembled WGS sequence"/>
</dbReference>
<comment type="caution">
    <text evidence="1">The sequence shown here is derived from an EMBL/GenBank/DDBJ whole genome shotgun (WGS) entry which is preliminary data.</text>
</comment>
<dbReference type="EMBL" id="QDEB01020959">
    <property type="protein sequence ID" value="RZC41006.1"/>
    <property type="molecule type" value="Genomic_DNA"/>
</dbReference>
<name>A0A482W7A0_ASBVE</name>
<organism evidence="1 2">
    <name type="scientific">Asbolus verrucosus</name>
    <name type="common">Desert ironclad beetle</name>
    <dbReference type="NCBI Taxonomy" id="1661398"/>
    <lineage>
        <taxon>Eukaryota</taxon>
        <taxon>Metazoa</taxon>
        <taxon>Ecdysozoa</taxon>
        <taxon>Arthropoda</taxon>
        <taxon>Hexapoda</taxon>
        <taxon>Insecta</taxon>
        <taxon>Pterygota</taxon>
        <taxon>Neoptera</taxon>
        <taxon>Endopterygota</taxon>
        <taxon>Coleoptera</taxon>
        <taxon>Polyphaga</taxon>
        <taxon>Cucujiformia</taxon>
        <taxon>Tenebrionidae</taxon>
        <taxon>Pimeliinae</taxon>
        <taxon>Asbolus</taxon>
    </lineage>
</organism>
<proteinExistence type="predicted"/>
<evidence type="ECO:0000313" key="1">
    <source>
        <dbReference type="EMBL" id="RZC41006.1"/>
    </source>
</evidence>
<protein>
    <submittedName>
        <fullName evidence="1">Uncharacterized protein</fullName>
    </submittedName>
</protein>
<dbReference type="AlphaFoldDB" id="A0A482W7A0"/>
<accession>A0A482W7A0</accession>
<keyword evidence="2" id="KW-1185">Reference proteome</keyword>
<evidence type="ECO:0000313" key="2">
    <source>
        <dbReference type="Proteomes" id="UP000292052"/>
    </source>
</evidence>
<reference evidence="1 2" key="1">
    <citation type="submission" date="2017-03" db="EMBL/GenBank/DDBJ databases">
        <title>Genome of the blue death feigning beetle - Asbolus verrucosus.</title>
        <authorList>
            <person name="Rider S.D."/>
        </authorList>
    </citation>
    <scope>NUCLEOTIDE SEQUENCE [LARGE SCALE GENOMIC DNA]</scope>
    <source>
        <strain evidence="1">Butters</strain>
        <tissue evidence="1">Head and leg muscle</tissue>
    </source>
</reference>
<sequence>MYIKSLKVGVKRKIVELMKKCCWLILFDEVEH</sequence>
<gene>
    <name evidence="1" type="ORF">BDFB_010764</name>
</gene>